<dbReference type="EMBL" id="RYZI01000723">
    <property type="protein sequence ID" value="RWA03682.1"/>
    <property type="molecule type" value="Genomic_DNA"/>
</dbReference>
<dbReference type="SUPFAM" id="SSF50978">
    <property type="entry name" value="WD40 repeat-like"/>
    <property type="match status" value="1"/>
</dbReference>
<dbReference type="InterPro" id="IPR001680">
    <property type="entry name" value="WD40_rpt"/>
</dbReference>
<dbReference type="PANTHER" id="PTHR10039">
    <property type="entry name" value="AMELOGENIN"/>
    <property type="match status" value="1"/>
</dbReference>
<dbReference type="SUPFAM" id="SSF52540">
    <property type="entry name" value="P-loop containing nucleoside triphosphate hydrolases"/>
    <property type="match status" value="1"/>
</dbReference>
<feature type="region of interest" description="Disordered" evidence="4">
    <location>
        <begin position="1608"/>
        <end position="1637"/>
    </location>
</feature>
<dbReference type="Gene3D" id="2.130.10.10">
    <property type="entry name" value="YVTN repeat-like/Quinoprotein amine dehydrogenase"/>
    <property type="match status" value="2"/>
</dbReference>
<organism evidence="8 9">
    <name type="scientific">Xylaria grammica</name>
    <dbReference type="NCBI Taxonomy" id="363999"/>
    <lineage>
        <taxon>Eukaryota</taxon>
        <taxon>Fungi</taxon>
        <taxon>Dikarya</taxon>
        <taxon>Ascomycota</taxon>
        <taxon>Pezizomycotina</taxon>
        <taxon>Sordariomycetes</taxon>
        <taxon>Xylariomycetidae</taxon>
        <taxon>Xylariales</taxon>
        <taxon>Xylariaceae</taxon>
        <taxon>Xylaria</taxon>
    </lineage>
</organism>
<dbReference type="Pfam" id="PF00400">
    <property type="entry name" value="WD40"/>
    <property type="match status" value="1"/>
</dbReference>
<evidence type="ECO:0000259" key="5">
    <source>
        <dbReference type="Pfam" id="PF05057"/>
    </source>
</evidence>
<dbReference type="InterPro" id="IPR029058">
    <property type="entry name" value="AB_hydrolase_fold"/>
</dbReference>
<feature type="region of interest" description="Disordered" evidence="4">
    <location>
        <begin position="25"/>
        <end position="48"/>
    </location>
</feature>
<reference evidence="8 9" key="1">
    <citation type="submission" date="2018-12" db="EMBL/GenBank/DDBJ databases">
        <title>Draft genome sequence of Xylaria grammica IHI A82.</title>
        <authorList>
            <person name="Buettner E."/>
            <person name="Kellner H."/>
        </authorList>
    </citation>
    <scope>NUCLEOTIDE SEQUENCE [LARGE SCALE GENOMIC DNA]</scope>
    <source>
        <strain evidence="8 9">IHI A82</strain>
    </source>
</reference>
<dbReference type="InterPro" id="IPR056884">
    <property type="entry name" value="NPHP3-like_N"/>
</dbReference>
<dbReference type="InterPro" id="IPR054471">
    <property type="entry name" value="GPIID_WHD"/>
</dbReference>
<feature type="compositionally biased region" description="Basic and acidic residues" evidence="4">
    <location>
        <begin position="1686"/>
        <end position="1708"/>
    </location>
</feature>
<dbReference type="Gene3D" id="3.40.50.1820">
    <property type="entry name" value="alpha/beta hydrolase"/>
    <property type="match status" value="1"/>
</dbReference>
<evidence type="ECO:0000256" key="2">
    <source>
        <dbReference type="ARBA" id="ARBA00022737"/>
    </source>
</evidence>
<dbReference type="Gene3D" id="3.40.50.300">
    <property type="entry name" value="P-loop containing nucleotide triphosphate hydrolases"/>
    <property type="match status" value="1"/>
</dbReference>
<comment type="caution">
    <text evidence="8">The sequence shown here is derived from an EMBL/GenBank/DDBJ whole genome shotgun (WGS) entry which is preliminary data.</text>
</comment>
<evidence type="ECO:0000256" key="4">
    <source>
        <dbReference type="SAM" id="MobiDB-lite"/>
    </source>
</evidence>
<dbReference type="SUPFAM" id="SSF53474">
    <property type="entry name" value="alpha/beta-Hydrolases"/>
    <property type="match status" value="1"/>
</dbReference>
<evidence type="ECO:0000313" key="8">
    <source>
        <dbReference type="EMBL" id="RWA03682.1"/>
    </source>
</evidence>
<dbReference type="PANTHER" id="PTHR10039:SF16">
    <property type="entry name" value="GPI INOSITOL-DEACYLASE"/>
    <property type="match status" value="1"/>
</dbReference>
<feature type="region of interest" description="Disordered" evidence="4">
    <location>
        <begin position="1671"/>
        <end position="1708"/>
    </location>
</feature>
<proteinExistence type="inferred from homology"/>
<comment type="similarity">
    <text evidence="1">Belongs to the putative lipase ROG1 family.</text>
</comment>
<dbReference type="PROSITE" id="PS50082">
    <property type="entry name" value="WD_REPEATS_2"/>
    <property type="match status" value="1"/>
</dbReference>
<dbReference type="InterPro" id="IPR036322">
    <property type="entry name" value="WD40_repeat_dom_sf"/>
</dbReference>
<name>A0A439CND9_9PEZI</name>
<dbReference type="Pfam" id="PF24883">
    <property type="entry name" value="NPHP3_N"/>
    <property type="match status" value="1"/>
</dbReference>
<feature type="repeat" description="WD" evidence="3">
    <location>
        <begin position="913"/>
        <end position="953"/>
    </location>
</feature>
<feature type="domain" description="GPI inositol-deacylase winged helix" evidence="6">
    <location>
        <begin position="610"/>
        <end position="663"/>
    </location>
</feature>
<dbReference type="SMART" id="SM00320">
    <property type="entry name" value="WD40"/>
    <property type="match status" value="5"/>
</dbReference>
<feature type="domain" description="DUF676" evidence="5">
    <location>
        <begin position="65"/>
        <end position="190"/>
    </location>
</feature>
<dbReference type="InterPro" id="IPR007751">
    <property type="entry name" value="DUF676_lipase-like"/>
</dbReference>
<dbReference type="Pfam" id="PF05057">
    <property type="entry name" value="DUF676"/>
    <property type="match status" value="1"/>
</dbReference>
<dbReference type="InterPro" id="IPR015943">
    <property type="entry name" value="WD40/YVTN_repeat-like_dom_sf"/>
</dbReference>
<evidence type="ECO:0000259" key="7">
    <source>
        <dbReference type="Pfam" id="PF24883"/>
    </source>
</evidence>
<keyword evidence="9" id="KW-1185">Reference proteome</keyword>
<keyword evidence="2" id="KW-0677">Repeat</keyword>
<dbReference type="InterPro" id="IPR027417">
    <property type="entry name" value="P-loop_NTPase"/>
</dbReference>
<keyword evidence="3" id="KW-0853">WD repeat</keyword>
<sequence length="1708" mass="189737">MAASSESVSRILTATTSMSNRSFLGRSLTRRDTSDSTKNGQEAPKGPLGLTTLFEPDVQAVADLIFVHGLNGGSRSTWSKVSDGTFWPQDWLSSDDAFHDVRIHTFGYSSGLTRESVLNIQDFASNLLACVHHCPVVASNTSGPILFVGHSMGGLVIKKAYILARQGLEYNNLADRIRAVFFLATPHQGAGVAQLLSRVLALAPGSRPFVNDLLPQSGMLQTINEEFPRYCQELQLFSFYETQPMHYGVGKGLIVEKHCAVMNYPNERRTYLDANHRDVARFATPGEPSYILVRNALATTIDNQRAALRPEARGLDHVELEALSKFLGISGAPEDDLITNESQKLLGSCQWLIEKDSFEQWRDALTSKVFWLRGRPGAGKSVLASHVITHLRALNLDCCYFFFTNGDNGKTTINSLLRSMAWQMAVMHPEAFTTISNVANSWKDPPIDKVDHIPVWRRIFANAISKVRLKKPQYWVIDALDECKNGLELMTFLRKVQEMWPLCILVTSRTGVDTYLNSTNPSMEVISETILEDNRSDIASFLSANLHHLPGATSSAQQDIFDRILQNSRGCFLWVSLVLRELRQVHTAAEINQVLASNPSDMDALYARILDEMSQAKFGKDLAKAILTWATCAFRPLSVDEIHFAIERDIQDSIDDIEKSISTCTREFLTRKDISSEFIIDRAVSHKRLALVCIRTLCGGQGNLRKGSKHRRLASDSTSNTDSVLYNYASTYLFQHVLQVKSTDNEIFIELAKFLSSREVLVWIEHLAKQSDLQRLYQAGKNCTSLVTRRAHQTPPIGIQKQLLLVERWGIDLVRLVNKFGKRLNQFPSSIHYLIPPFCPYESAFRKQFVNAYRGLNVQGCVSKNWDDCLCTINYPRLSKPMDIASSGKRTALALTNGTILIYDNATLLETNTLQHPEPVWSIAFSENGSLFASGGAKTVRVWNLDSSEQVISFRVPAVCMAITFIEDDEMLLIAAKNNSIIYWDISNDVPRGEPIDWTRDLLENDPQLYARRPTIAAFSAEQNLLAVIYRGEDILLWTLEGEQVYDMYEKENGSCRYESTKLADGSTTVWAVAFSSTLENNLLVAAYSDGDVVIYDTDSGERRGSLDGINAQTMACSPDGRTLATADSQGNISLFDLRTLKFIYRLRFDIDAVRTKKLAFTSDNLRLLDIRGTQLSVWDPTVLLRQEFEDENSDTISCSTIAPEVEYDAVEGVAITAMACVRDVSRVICGKEDGTVHIYNTASEPHAQELFTQTRNCAVTLLEFDEKSNVLSCGDASGRVTSRRLIREAQGRWVSDDVLLFDKRNVSSITQIVTSVQHGRLLVSTHVVDALWSLVDSSAVDYVACVEGNPKQSWLASPMSEDLLIRVDKAAATFYSWDSLTALRSVELSLLDNTPLSIESIVPLQHPQYFVTVQAPSQDKPTSGRVYHLWDLRDFISQPGLPPTGQPGKIHPVLDFGQLGVKVETVVGVANERAVFLDPDNWICSADIIVPWSIPGTTTIAATATATVTPPVTSTAVRHFFMPDDWVSLVNTVLVDVQQSGEIVFAKRADLAVIRRGLEVTDKGVSNSRRLSSTRSIARRPADKRHITVADTHSHAFTNGPQTLLSTPSPTQAPLHQPAGYLFPPAAPPPPLRHEDDLEGDLIKDADGGAEVVEAFSPVPAAGLNAVARKEDLNANPAARRRRQDHAEAHDLAAAERVRERLPPQRS</sequence>
<accession>A0A439CND9</accession>
<dbReference type="Proteomes" id="UP000286045">
    <property type="component" value="Unassembled WGS sequence"/>
</dbReference>
<evidence type="ECO:0000313" key="9">
    <source>
        <dbReference type="Proteomes" id="UP000286045"/>
    </source>
</evidence>
<feature type="domain" description="Nephrocystin 3-like N-terminal" evidence="7">
    <location>
        <begin position="347"/>
        <end position="509"/>
    </location>
</feature>
<dbReference type="Pfam" id="PF22939">
    <property type="entry name" value="WHD_GPIID"/>
    <property type="match status" value="1"/>
</dbReference>
<evidence type="ECO:0000256" key="1">
    <source>
        <dbReference type="ARBA" id="ARBA00007920"/>
    </source>
</evidence>
<protein>
    <submittedName>
        <fullName evidence="8">Uncharacterized protein</fullName>
    </submittedName>
</protein>
<gene>
    <name evidence="8" type="ORF">EKO27_g11423</name>
</gene>
<evidence type="ECO:0000259" key="6">
    <source>
        <dbReference type="Pfam" id="PF22939"/>
    </source>
</evidence>
<evidence type="ECO:0000256" key="3">
    <source>
        <dbReference type="PROSITE-ProRule" id="PRU00221"/>
    </source>
</evidence>